<gene>
    <name evidence="9" type="ORF">DdX_07427</name>
</gene>
<dbReference type="InterPro" id="IPR013087">
    <property type="entry name" value="Znf_C2H2_type"/>
</dbReference>
<evidence type="ECO:0000256" key="4">
    <source>
        <dbReference type="ARBA" id="ARBA00022833"/>
    </source>
</evidence>
<dbReference type="Gene3D" id="3.30.160.60">
    <property type="entry name" value="Classic Zinc Finger"/>
    <property type="match status" value="1"/>
</dbReference>
<keyword evidence="4" id="KW-0862">Zinc</keyword>
<evidence type="ECO:0000256" key="1">
    <source>
        <dbReference type="ARBA" id="ARBA00007197"/>
    </source>
</evidence>
<evidence type="ECO:0000313" key="9">
    <source>
        <dbReference type="EMBL" id="KAI1716380.1"/>
    </source>
</evidence>
<reference evidence="9" key="1">
    <citation type="submission" date="2022-01" db="EMBL/GenBank/DDBJ databases">
        <title>Genome Sequence Resource for Two Populations of Ditylenchus destructor, the Migratory Endoparasitic Phytonematode.</title>
        <authorList>
            <person name="Zhang H."/>
            <person name="Lin R."/>
            <person name="Xie B."/>
        </authorList>
    </citation>
    <scope>NUCLEOTIDE SEQUENCE</scope>
    <source>
        <strain evidence="9">BazhouSP</strain>
    </source>
</reference>
<dbReference type="GO" id="GO:0030687">
    <property type="term" value="C:preribosome, large subunit precursor"/>
    <property type="evidence" value="ECO:0007669"/>
    <property type="project" value="TreeGrafter"/>
</dbReference>
<feature type="region of interest" description="Disordered" evidence="7">
    <location>
        <begin position="77"/>
        <end position="103"/>
    </location>
</feature>
<evidence type="ECO:0000256" key="5">
    <source>
        <dbReference type="ARBA" id="ARBA00022980"/>
    </source>
</evidence>
<evidence type="ECO:0000313" key="10">
    <source>
        <dbReference type="Proteomes" id="UP001201812"/>
    </source>
</evidence>
<dbReference type="Pfam" id="PF12171">
    <property type="entry name" value="zf-C2H2_jaz"/>
    <property type="match status" value="1"/>
</dbReference>
<dbReference type="InterPro" id="IPR022755">
    <property type="entry name" value="Znf_C2H2_jaz"/>
</dbReference>
<dbReference type="InterPro" id="IPR040025">
    <property type="entry name" value="Znf622/Rei1/Reh1"/>
</dbReference>
<dbReference type="PANTHER" id="PTHR13182">
    <property type="entry name" value="ZINC FINGER PROTEIN 622"/>
    <property type="match status" value="1"/>
</dbReference>
<dbReference type="Gene3D" id="3.30.1390.10">
    <property type="match status" value="1"/>
</dbReference>
<evidence type="ECO:0000259" key="8">
    <source>
        <dbReference type="PROSITE" id="PS00028"/>
    </source>
</evidence>
<comment type="similarity">
    <text evidence="1">Belongs to the bacterial ribosomal protein bL12 family.</text>
</comment>
<organism evidence="9 10">
    <name type="scientific">Ditylenchus destructor</name>
    <dbReference type="NCBI Taxonomy" id="166010"/>
    <lineage>
        <taxon>Eukaryota</taxon>
        <taxon>Metazoa</taxon>
        <taxon>Ecdysozoa</taxon>
        <taxon>Nematoda</taxon>
        <taxon>Chromadorea</taxon>
        <taxon>Rhabditida</taxon>
        <taxon>Tylenchina</taxon>
        <taxon>Tylenchomorpha</taxon>
        <taxon>Sphaerularioidea</taxon>
        <taxon>Anguinidae</taxon>
        <taxon>Anguininae</taxon>
        <taxon>Ditylenchus</taxon>
    </lineage>
</organism>
<keyword evidence="6" id="KW-0687">Ribonucleoprotein</keyword>
<dbReference type="GO" id="GO:0008270">
    <property type="term" value="F:zinc ion binding"/>
    <property type="evidence" value="ECO:0007669"/>
    <property type="project" value="UniProtKB-KW"/>
</dbReference>
<dbReference type="Pfam" id="PF16320">
    <property type="entry name" value="Ribosomal_L12_N"/>
    <property type="match status" value="1"/>
</dbReference>
<dbReference type="InterPro" id="IPR041661">
    <property type="entry name" value="ZN622/Rei1/Reh1_Znf-C2H2"/>
</dbReference>
<dbReference type="InterPro" id="IPR036236">
    <property type="entry name" value="Znf_C2H2_sf"/>
</dbReference>
<comment type="caution">
    <text evidence="9">The sequence shown here is derived from an EMBL/GenBank/DDBJ whole genome shotgun (WGS) entry which is preliminary data.</text>
</comment>
<keyword evidence="10" id="KW-1185">Reference proteome</keyword>
<dbReference type="Gene3D" id="1.20.5.710">
    <property type="entry name" value="Single helix bin"/>
    <property type="match status" value="1"/>
</dbReference>
<evidence type="ECO:0000256" key="6">
    <source>
        <dbReference type="ARBA" id="ARBA00023274"/>
    </source>
</evidence>
<keyword evidence="2" id="KW-0479">Metal-binding</keyword>
<accession>A0AAD4N9J5</accession>
<sequence length="514" mass="56863">MFSSRITEAESRPATLYCNDCRKKFQSLNAYTNHLQSKKHKGFISASEVADEPATKECTDNEDLCEQTKDVLEGLEQQIESDSESSSGWRTVHSDDEDNDSIDFDESKAIPSTSCLFCLESSSDMESNITHMAFKHGFSIPDYQYCVDVPGLLNYLGLKIGSGCYCIACNHNAKPFADVYSVQRHMRDKNHCYANLEGENITEYLDFYDYSDLMAESDDAGGDDILLDEGAFLTLPSGAKIGHRSLMRYFRQSLNAVQRPLVQRKMLSGSHIKALGWTGASGSIAVQRARDIKFMKRIAGRYELKSGVKSNKFNRMIVPRYFRLFGVVNRSGVCRICSPYSAAAASSAVKPEGVPLEQGPPIVPPGETEPEISPRVQELADQILNLSLLQAADLNKVLKKKLKISDAPMMPAGMMMAAMNKKPSAKPAEEKKGGVEEKKVDKRKVFSVKLVKFDDAKKITLIKQIRDLIPGLNLVQAKKFIESAPVEVKGDLGPKDAEDLKAKLEAVGGTVELE</sequence>
<keyword evidence="5" id="KW-0689">Ribosomal protein</keyword>
<dbReference type="GO" id="GO:0006412">
    <property type="term" value="P:translation"/>
    <property type="evidence" value="ECO:0007669"/>
    <property type="project" value="InterPro"/>
</dbReference>
<dbReference type="AlphaFoldDB" id="A0AAD4N9J5"/>
<dbReference type="SMART" id="SM00355">
    <property type="entry name" value="ZnF_C2H2"/>
    <property type="match status" value="3"/>
</dbReference>
<name>A0AAD4N9J5_9BILA</name>
<dbReference type="SUPFAM" id="SSF54736">
    <property type="entry name" value="ClpS-like"/>
    <property type="match status" value="1"/>
</dbReference>
<dbReference type="SUPFAM" id="SSF48300">
    <property type="entry name" value="Ribosomal protein L7/12, oligomerisation (N-terminal) domain"/>
    <property type="match status" value="1"/>
</dbReference>
<dbReference type="GO" id="GO:0003735">
    <property type="term" value="F:structural constituent of ribosome"/>
    <property type="evidence" value="ECO:0007669"/>
    <property type="project" value="InterPro"/>
</dbReference>
<dbReference type="GO" id="GO:0042273">
    <property type="term" value="P:ribosomal large subunit biogenesis"/>
    <property type="evidence" value="ECO:0007669"/>
    <property type="project" value="TreeGrafter"/>
</dbReference>
<evidence type="ECO:0000256" key="2">
    <source>
        <dbReference type="ARBA" id="ARBA00022723"/>
    </source>
</evidence>
<dbReference type="PANTHER" id="PTHR13182:SF8">
    <property type="entry name" value="CYTOPLASMIC 60S SUBUNIT BIOGENESIS FACTOR ZNF622"/>
    <property type="match status" value="1"/>
</dbReference>
<dbReference type="InterPro" id="IPR014719">
    <property type="entry name" value="Ribosomal_bL12_C/ClpS-like"/>
</dbReference>
<evidence type="ECO:0000256" key="3">
    <source>
        <dbReference type="ARBA" id="ARBA00022771"/>
    </source>
</evidence>
<dbReference type="Proteomes" id="UP001201812">
    <property type="component" value="Unassembled WGS sequence"/>
</dbReference>
<dbReference type="InterPro" id="IPR036235">
    <property type="entry name" value="Ribosomal_bL12_oligo_N_sf"/>
</dbReference>
<dbReference type="InterPro" id="IPR013823">
    <property type="entry name" value="Ribosomal_bL12_C"/>
</dbReference>
<dbReference type="GO" id="GO:0005840">
    <property type="term" value="C:ribosome"/>
    <property type="evidence" value="ECO:0007669"/>
    <property type="project" value="UniProtKB-KW"/>
</dbReference>
<feature type="domain" description="C2H2-type" evidence="8">
    <location>
        <begin position="18"/>
        <end position="40"/>
    </location>
</feature>
<dbReference type="SUPFAM" id="SSF57667">
    <property type="entry name" value="beta-beta-alpha zinc fingers"/>
    <property type="match status" value="2"/>
</dbReference>
<dbReference type="Pfam" id="PF00542">
    <property type="entry name" value="Ribosomal_L12"/>
    <property type="match status" value="1"/>
</dbReference>
<dbReference type="Pfam" id="PF12756">
    <property type="entry name" value="zf-C2H2_2"/>
    <property type="match status" value="1"/>
</dbReference>
<dbReference type="EMBL" id="JAKKPZ010000010">
    <property type="protein sequence ID" value="KAI1716380.1"/>
    <property type="molecule type" value="Genomic_DNA"/>
</dbReference>
<protein>
    <submittedName>
        <fullName evidence="9">C2H2 type zinc-finger (2 copies) domain-containing protein</fullName>
    </submittedName>
</protein>
<keyword evidence="3 9" id="KW-0863">Zinc-finger</keyword>
<dbReference type="InterPro" id="IPR008932">
    <property type="entry name" value="Ribosomal_bL12_oligo"/>
</dbReference>
<dbReference type="PROSITE" id="PS00028">
    <property type="entry name" value="ZINC_FINGER_C2H2_1"/>
    <property type="match status" value="1"/>
</dbReference>
<proteinExistence type="inferred from homology"/>
<evidence type="ECO:0000256" key="7">
    <source>
        <dbReference type="SAM" id="MobiDB-lite"/>
    </source>
</evidence>